<name>A0ABY5PAH7_9ACTN</name>
<dbReference type="CDD" id="cd06260">
    <property type="entry name" value="DUF820-like"/>
    <property type="match status" value="1"/>
</dbReference>
<proteinExistence type="predicted"/>
<dbReference type="InterPro" id="IPR008538">
    <property type="entry name" value="Uma2"/>
</dbReference>
<dbReference type="InterPro" id="IPR011335">
    <property type="entry name" value="Restrct_endonuc-II-like"/>
</dbReference>
<keyword evidence="2" id="KW-0540">Nuclease</keyword>
<dbReference type="PANTHER" id="PTHR35400">
    <property type="entry name" value="SLR1083 PROTEIN"/>
    <property type="match status" value="1"/>
</dbReference>
<evidence type="ECO:0000259" key="1">
    <source>
        <dbReference type="Pfam" id="PF05685"/>
    </source>
</evidence>
<organism evidence="2 3">
    <name type="scientific">Svornostia abyssi</name>
    <dbReference type="NCBI Taxonomy" id="2898438"/>
    <lineage>
        <taxon>Bacteria</taxon>
        <taxon>Bacillati</taxon>
        <taxon>Actinomycetota</taxon>
        <taxon>Thermoleophilia</taxon>
        <taxon>Solirubrobacterales</taxon>
        <taxon>Baekduiaceae</taxon>
        <taxon>Svornostia</taxon>
    </lineage>
</organism>
<dbReference type="SUPFAM" id="SSF52980">
    <property type="entry name" value="Restriction endonuclease-like"/>
    <property type="match status" value="1"/>
</dbReference>
<dbReference type="PANTHER" id="PTHR35400:SF3">
    <property type="entry name" value="SLL1072 PROTEIN"/>
    <property type="match status" value="1"/>
</dbReference>
<dbReference type="GO" id="GO:0004519">
    <property type="term" value="F:endonuclease activity"/>
    <property type="evidence" value="ECO:0007669"/>
    <property type="project" value="UniProtKB-KW"/>
</dbReference>
<sequence length="196" mass="20881">MAASTISAMAFTLEDRDVRPLTADEVVQMVELGILSEDEPVELLHGALTTMSAKTPAHEVVKMRLAEWLPSPADPRYMVRTEAPISVPDRTSLPEPDVAVVARGDYLARHPATALLVIEVAVSSLRVDTQVKPALFAAAGVPDYWVVDIPGRCVRTFADPAGDTYTVTATARVGDQLAPRAVAVDPLDVGTLLAGL</sequence>
<gene>
    <name evidence="2" type="ORF">LRS13_13245</name>
</gene>
<feature type="domain" description="Putative restriction endonuclease" evidence="1">
    <location>
        <begin position="35"/>
        <end position="179"/>
    </location>
</feature>
<dbReference type="InterPro" id="IPR012296">
    <property type="entry name" value="Nuclease_put_TT1808"/>
</dbReference>
<dbReference type="RefSeq" id="WP_353862244.1">
    <property type="nucleotide sequence ID" value="NZ_CP088295.1"/>
</dbReference>
<keyword evidence="2" id="KW-0378">Hydrolase</keyword>
<keyword evidence="3" id="KW-1185">Reference proteome</keyword>
<dbReference type="Pfam" id="PF05685">
    <property type="entry name" value="Uma2"/>
    <property type="match status" value="1"/>
</dbReference>
<keyword evidence="2" id="KW-0255">Endonuclease</keyword>
<reference evidence="3" key="1">
    <citation type="submission" date="2021-11" db="EMBL/GenBank/DDBJ databases">
        <title>Cultivation dependent microbiological survey of springs from the worlds oldest radium mine currently devoted to the extraction of radon-saturated water.</title>
        <authorList>
            <person name="Kapinusova G."/>
            <person name="Smrhova T."/>
            <person name="Strejcek M."/>
            <person name="Suman J."/>
            <person name="Jani K."/>
            <person name="Pajer P."/>
            <person name="Uhlik O."/>
        </authorList>
    </citation>
    <scope>NUCLEOTIDE SEQUENCE [LARGE SCALE GENOMIC DNA]</scope>
    <source>
        <strain evidence="3">J379</strain>
    </source>
</reference>
<evidence type="ECO:0000313" key="2">
    <source>
        <dbReference type="EMBL" id="UUY01693.1"/>
    </source>
</evidence>
<protein>
    <submittedName>
        <fullName evidence="2">Uma2 family endonuclease</fullName>
    </submittedName>
</protein>
<dbReference type="Proteomes" id="UP001058860">
    <property type="component" value="Chromosome"/>
</dbReference>
<dbReference type="Gene3D" id="3.90.1570.10">
    <property type="entry name" value="tt1808, chain A"/>
    <property type="match status" value="1"/>
</dbReference>
<dbReference type="EMBL" id="CP088295">
    <property type="protein sequence ID" value="UUY01693.1"/>
    <property type="molecule type" value="Genomic_DNA"/>
</dbReference>
<accession>A0ABY5PAH7</accession>
<evidence type="ECO:0000313" key="3">
    <source>
        <dbReference type="Proteomes" id="UP001058860"/>
    </source>
</evidence>